<dbReference type="OMA" id="ACATDFS"/>
<reference evidence="2" key="2">
    <citation type="submission" date="2022-03" db="EMBL/GenBank/DDBJ databases">
        <title>Draft title - Genomic analysis of global carrot germplasm unveils the trajectory of domestication and the origin of high carotenoid orange carrot.</title>
        <authorList>
            <person name="Iorizzo M."/>
            <person name="Ellison S."/>
            <person name="Senalik D."/>
            <person name="Macko-Podgorni A."/>
            <person name="Grzebelus D."/>
            <person name="Bostan H."/>
            <person name="Rolling W."/>
            <person name="Curaba J."/>
            <person name="Simon P."/>
        </authorList>
    </citation>
    <scope>NUCLEOTIDE SEQUENCE</scope>
    <source>
        <tissue evidence="2">Leaf</tissue>
    </source>
</reference>
<dbReference type="AlphaFoldDB" id="A0A166AK32"/>
<dbReference type="SUPFAM" id="SSF57903">
    <property type="entry name" value="FYVE/PHD zinc finger"/>
    <property type="match status" value="1"/>
</dbReference>
<dbReference type="PANTHER" id="PTHR46977">
    <property type="entry name" value="PROTEIN FREE1"/>
    <property type="match status" value="1"/>
</dbReference>
<dbReference type="GO" id="GO:0031902">
    <property type="term" value="C:late endosome membrane"/>
    <property type="evidence" value="ECO:0007669"/>
    <property type="project" value="TreeGrafter"/>
</dbReference>
<gene>
    <name evidence="2" type="ORF">DCAR_0311447</name>
</gene>
<dbReference type="Gene3D" id="3.30.40.10">
    <property type="entry name" value="Zinc/RING finger domain, C3HC4 (zinc finger)"/>
    <property type="match status" value="1"/>
</dbReference>
<dbReference type="InterPro" id="IPR000306">
    <property type="entry name" value="Znf_FYVE"/>
</dbReference>
<dbReference type="InterPro" id="IPR045893">
    <property type="entry name" value="FREE1"/>
</dbReference>
<dbReference type="InterPro" id="IPR011011">
    <property type="entry name" value="Znf_FYVE_PHD"/>
</dbReference>
<keyword evidence="3" id="KW-1185">Reference proteome</keyword>
<dbReference type="SMART" id="SM00064">
    <property type="entry name" value="FYVE"/>
    <property type="match status" value="1"/>
</dbReference>
<dbReference type="InterPro" id="IPR013083">
    <property type="entry name" value="Znf_RING/FYVE/PHD"/>
</dbReference>
<dbReference type="Proteomes" id="UP000077755">
    <property type="component" value="Chromosome 3"/>
</dbReference>
<dbReference type="EMBL" id="CP093345">
    <property type="protein sequence ID" value="WOG92187.1"/>
    <property type="molecule type" value="Genomic_DNA"/>
</dbReference>
<evidence type="ECO:0000313" key="2">
    <source>
        <dbReference type="EMBL" id="WOG92187.1"/>
    </source>
</evidence>
<dbReference type="PANTHER" id="PTHR46977:SF1">
    <property type="entry name" value="PROTEIN FREE1"/>
    <property type="match status" value="1"/>
</dbReference>
<sequence>MNYNTDSNPYFQYDHQSYHLQNPNFIPHNQFTTTTTPAVGADSQASAPPISSDYSLDYSGYYDDSPVLQHTDHRFHQLTPNPDFSRNQNTEIFGNSVPPFLNEASSYYNDQMNGVYGGFGGDSGGNVEGYGGGSGVVFDDYGRPISAPKGDINVAKGNERNEVGSFGDIVRAVPKVEDVEKEVNDGVQKFRVKMLSEGGGQSDMDVLCQIGLDGIRILDSATNRILKIYQLETLTRWEVLDSYIFAFWVQSSIDNEPRRIRIKSNSYTTSNLLDTVAAASIQLKEMAESNKPSTSIKESDSDKKKGLADWMNLVKPGSEEKDHWVPDEAVTKCTNCRTDFGAFVRRHHCRNCGDVFCDKCTQGRIALTADESAQPVRVCDGCMAEVSQRMSNAKEVTAKVTGLRSHNDLAKQLQEAMEKNRKPSTGVVMPIRSDTGMREVECPTCTFHLQVKVPTSGSKTIECYICRHPFLIGAP</sequence>
<name>A0A166AK32_DAUCS</name>
<evidence type="ECO:0000313" key="3">
    <source>
        <dbReference type="Proteomes" id="UP000077755"/>
    </source>
</evidence>
<dbReference type="GO" id="GO:0070676">
    <property type="term" value="P:intralumenal vesicle formation"/>
    <property type="evidence" value="ECO:0007669"/>
    <property type="project" value="TreeGrafter"/>
</dbReference>
<feature type="region of interest" description="Disordered" evidence="1">
    <location>
        <begin position="28"/>
        <end position="47"/>
    </location>
</feature>
<protein>
    <submittedName>
        <fullName evidence="2">Uncharacterized protein</fullName>
    </submittedName>
</protein>
<dbReference type="FunFam" id="3.30.40.10:FF:000312">
    <property type="entry name" value="Zinc finger, FYVE-type, endofin"/>
    <property type="match status" value="1"/>
</dbReference>
<dbReference type="GO" id="GO:0043130">
    <property type="term" value="F:ubiquitin binding"/>
    <property type="evidence" value="ECO:0007669"/>
    <property type="project" value="InterPro"/>
</dbReference>
<dbReference type="GO" id="GO:0046872">
    <property type="term" value="F:metal ion binding"/>
    <property type="evidence" value="ECO:0007669"/>
    <property type="project" value="InterPro"/>
</dbReference>
<dbReference type="GO" id="GO:0000813">
    <property type="term" value="C:ESCRT I complex"/>
    <property type="evidence" value="ECO:0007669"/>
    <property type="project" value="TreeGrafter"/>
</dbReference>
<reference evidence="2" key="1">
    <citation type="journal article" date="2016" name="Nat. Genet.">
        <title>A high-quality carrot genome assembly provides new insights into carotenoid accumulation and asterid genome evolution.</title>
        <authorList>
            <person name="Iorizzo M."/>
            <person name="Ellison S."/>
            <person name="Senalik D."/>
            <person name="Zeng P."/>
            <person name="Satapoomin P."/>
            <person name="Huang J."/>
            <person name="Bowman M."/>
            <person name="Iovene M."/>
            <person name="Sanseverino W."/>
            <person name="Cavagnaro P."/>
            <person name="Yildiz M."/>
            <person name="Macko-Podgorni A."/>
            <person name="Moranska E."/>
            <person name="Grzebelus E."/>
            <person name="Grzebelus D."/>
            <person name="Ashrafi H."/>
            <person name="Zheng Z."/>
            <person name="Cheng S."/>
            <person name="Spooner D."/>
            <person name="Van Deynze A."/>
            <person name="Simon P."/>
        </authorList>
    </citation>
    <scope>NUCLEOTIDE SEQUENCE</scope>
    <source>
        <tissue evidence="2">Leaf</tissue>
    </source>
</reference>
<dbReference type="OrthoDB" id="660555at2759"/>
<dbReference type="PROSITE" id="PS50178">
    <property type="entry name" value="ZF_FYVE"/>
    <property type="match status" value="1"/>
</dbReference>
<feature type="compositionally biased region" description="Polar residues" evidence="1">
    <location>
        <begin position="28"/>
        <end position="37"/>
    </location>
</feature>
<dbReference type="GO" id="GO:0036258">
    <property type="term" value="P:multivesicular body assembly"/>
    <property type="evidence" value="ECO:0007669"/>
    <property type="project" value="InterPro"/>
</dbReference>
<dbReference type="Gramene" id="KZN01386">
    <property type="protein sequence ID" value="KZN01386"/>
    <property type="gene ID" value="DCAR_010140"/>
</dbReference>
<dbReference type="KEGG" id="dcr:108210696"/>
<proteinExistence type="predicted"/>
<organism evidence="2 3">
    <name type="scientific">Daucus carota subsp. sativus</name>
    <name type="common">Carrot</name>
    <dbReference type="NCBI Taxonomy" id="79200"/>
    <lineage>
        <taxon>Eukaryota</taxon>
        <taxon>Viridiplantae</taxon>
        <taxon>Streptophyta</taxon>
        <taxon>Embryophyta</taxon>
        <taxon>Tracheophyta</taxon>
        <taxon>Spermatophyta</taxon>
        <taxon>Magnoliopsida</taxon>
        <taxon>eudicotyledons</taxon>
        <taxon>Gunneridae</taxon>
        <taxon>Pentapetalae</taxon>
        <taxon>asterids</taxon>
        <taxon>campanulids</taxon>
        <taxon>Apiales</taxon>
        <taxon>Apiaceae</taxon>
        <taxon>Apioideae</taxon>
        <taxon>Scandiceae</taxon>
        <taxon>Daucinae</taxon>
        <taxon>Daucus</taxon>
        <taxon>Daucus sect. Daucus</taxon>
    </lineage>
</organism>
<accession>A0A166AK32</accession>
<dbReference type="InterPro" id="IPR017455">
    <property type="entry name" value="Znf_FYVE-rel"/>
</dbReference>
<dbReference type="Pfam" id="PF01363">
    <property type="entry name" value="FYVE"/>
    <property type="match status" value="1"/>
</dbReference>
<evidence type="ECO:0000256" key="1">
    <source>
        <dbReference type="SAM" id="MobiDB-lite"/>
    </source>
</evidence>